<keyword evidence="7" id="KW-1185">Reference proteome</keyword>
<dbReference type="Gene3D" id="3.40.50.2300">
    <property type="match status" value="1"/>
</dbReference>
<dbReference type="PANTHER" id="PTHR43214">
    <property type="entry name" value="TWO-COMPONENT RESPONSE REGULATOR"/>
    <property type="match status" value="1"/>
</dbReference>
<dbReference type="SMART" id="SM00421">
    <property type="entry name" value="HTH_LUXR"/>
    <property type="match status" value="1"/>
</dbReference>
<dbReference type="CDD" id="cd17535">
    <property type="entry name" value="REC_NarL-like"/>
    <property type="match status" value="1"/>
</dbReference>
<keyword evidence="1 3" id="KW-0597">Phosphoprotein</keyword>
<dbReference type="InterPro" id="IPR011006">
    <property type="entry name" value="CheY-like_superfamily"/>
</dbReference>
<dbReference type="SMART" id="SM00448">
    <property type="entry name" value="REC"/>
    <property type="match status" value="1"/>
</dbReference>
<evidence type="ECO:0000256" key="2">
    <source>
        <dbReference type="ARBA" id="ARBA00023125"/>
    </source>
</evidence>
<feature type="modified residue" description="4-aspartylphosphate" evidence="3">
    <location>
        <position position="59"/>
    </location>
</feature>
<dbReference type="SUPFAM" id="SSF52172">
    <property type="entry name" value="CheY-like"/>
    <property type="match status" value="1"/>
</dbReference>
<dbReference type="PANTHER" id="PTHR43214:SF43">
    <property type="entry name" value="TWO-COMPONENT RESPONSE REGULATOR"/>
    <property type="match status" value="1"/>
</dbReference>
<organism evidence="6 7">
    <name type="scientific">Niastella caeni</name>
    <dbReference type="NCBI Taxonomy" id="2569763"/>
    <lineage>
        <taxon>Bacteria</taxon>
        <taxon>Pseudomonadati</taxon>
        <taxon>Bacteroidota</taxon>
        <taxon>Chitinophagia</taxon>
        <taxon>Chitinophagales</taxon>
        <taxon>Chitinophagaceae</taxon>
        <taxon>Niastella</taxon>
    </lineage>
</organism>
<reference evidence="6 7" key="1">
    <citation type="submission" date="2019-04" db="EMBL/GenBank/DDBJ databases">
        <title>Niastella caeni sp. nov., isolated from activated sludge.</title>
        <authorList>
            <person name="Sheng M."/>
        </authorList>
    </citation>
    <scope>NUCLEOTIDE SEQUENCE [LARGE SCALE GENOMIC DNA]</scope>
    <source>
        <strain evidence="6 7">HX-2-15</strain>
    </source>
</reference>
<dbReference type="EMBL" id="STFF01000013">
    <property type="protein sequence ID" value="THU31520.1"/>
    <property type="molecule type" value="Genomic_DNA"/>
</dbReference>
<dbReference type="InterPro" id="IPR039420">
    <property type="entry name" value="WalR-like"/>
</dbReference>
<accession>A0A4S8H9F9</accession>
<evidence type="ECO:0000313" key="7">
    <source>
        <dbReference type="Proteomes" id="UP000306918"/>
    </source>
</evidence>
<evidence type="ECO:0000313" key="6">
    <source>
        <dbReference type="EMBL" id="THU31520.1"/>
    </source>
</evidence>
<dbReference type="PROSITE" id="PS50043">
    <property type="entry name" value="HTH_LUXR_2"/>
    <property type="match status" value="1"/>
</dbReference>
<dbReference type="InterPro" id="IPR001789">
    <property type="entry name" value="Sig_transdc_resp-reg_receiver"/>
</dbReference>
<comment type="caution">
    <text evidence="6">The sequence shown here is derived from an EMBL/GenBank/DDBJ whole genome shotgun (WGS) entry which is preliminary data.</text>
</comment>
<dbReference type="CDD" id="cd06170">
    <property type="entry name" value="LuxR_C_like"/>
    <property type="match status" value="1"/>
</dbReference>
<name>A0A4S8H9F9_9BACT</name>
<dbReference type="RefSeq" id="WP_136580526.1">
    <property type="nucleotide sequence ID" value="NZ_STFF01000013.1"/>
</dbReference>
<dbReference type="OrthoDB" id="9797341at2"/>
<dbReference type="Pfam" id="PF00196">
    <property type="entry name" value="GerE"/>
    <property type="match status" value="1"/>
</dbReference>
<dbReference type="Proteomes" id="UP000306918">
    <property type="component" value="Unassembled WGS sequence"/>
</dbReference>
<dbReference type="InterPro" id="IPR000792">
    <property type="entry name" value="Tscrpt_reg_LuxR_C"/>
</dbReference>
<sequence length="223" mass="25095">MENKIKLGIVEDQLLFREGIKSLLKNWHFFDVVFESADGFSVIDKLNATKDIPDVMLVDLSLPPNDKKEFTGSHLTLALQEHFPAIKILILTVHKDEDFIVELIKHGAHGYLVKDSDPEEVHDAIISVHNKGTYINNRVLTALQNSMTHKVKPKKLVVNISAREQEILQLTCQQYTAEEIARALFISVKTVNGHRNNLLLKTGSKNVAGLVVFAIKNDLVKLI</sequence>
<feature type="domain" description="HTH luxR-type" evidence="4">
    <location>
        <begin position="153"/>
        <end position="218"/>
    </location>
</feature>
<evidence type="ECO:0000259" key="4">
    <source>
        <dbReference type="PROSITE" id="PS50043"/>
    </source>
</evidence>
<dbReference type="PRINTS" id="PR00038">
    <property type="entry name" value="HTHLUXR"/>
</dbReference>
<evidence type="ECO:0000259" key="5">
    <source>
        <dbReference type="PROSITE" id="PS50110"/>
    </source>
</evidence>
<gene>
    <name evidence="6" type="ORF">FAM09_28255</name>
</gene>
<dbReference type="SUPFAM" id="SSF46894">
    <property type="entry name" value="C-terminal effector domain of the bipartite response regulators"/>
    <property type="match status" value="1"/>
</dbReference>
<dbReference type="AlphaFoldDB" id="A0A4S8H9F9"/>
<evidence type="ECO:0000256" key="1">
    <source>
        <dbReference type="ARBA" id="ARBA00022553"/>
    </source>
</evidence>
<dbReference type="GO" id="GO:0003677">
    <property type="term" value="F:DNA binding"/>
    <property type="evidence" value="ECO:0007669"/>
    <property type="project" value="UniProtKB-KW"/>
</dbReference>
<protein>
    <submittedName>
        <fullName evidence="6">Response regulator transcription factor</fullName>
    </submittedName>
</protein>
<dbReference type="InterPro" id="IPR016032">
    <property type="entry name" value="Sig_transdc_resp-reg_C-effctor"/>
</dbReference>
<dbReference type="GO" id="GO:0006355">
    <property type="term" value="P:regulation of DNA-templated transcription"/>
    <property type="evidence" value="ECO:0007669"/>
    <property type="project" value="InterPro"/>
</dbReference>
<evidence type="ECO:0000256" key="3">
    <source>
        <dbReference type="PROSITE-ProRule" id="PRU00169"/>
    </source>
</evidence>
<keyword evidence="2" id="KW-0238">DNA-binding</keyword>
<dbReference type="GO" id="GO:0000160">
    <property type="term" value="P:phosphorelay signal transduction system"/>
    <property type="evidence" value="ECO:0007669"/>
    <property type="project" value="InterPro"/>
</dbReference>
<dbReference type="Pfam" id="PF00072">
    <property type="entry name" value="Response_reg"/>
    <property type="match status" value="1"/>
</dbReference>
<proteinExistence type="predicted"/>
<feature type="domain" description="Response regulatory" evidence="5">
    <location>
        <begin position="6"/>
        <end position="129"/>
    </location>
</feature>
<dbReference type="InterPro" id="IPR058245">
    <property type="entry name" value="NreC/VraR/RcsB-like_REC"/>
</dbReference>
<dbReference type="PROSITE" id="PS50110">
    <property type="entry name" value="RESPONSE_REGULATORY"/>
    <property type="match status" value="1"/>
</dbReference>